<evidence type="ECO:0000313" key="2">
    <source>
        <dbReference type="Proteomes" id="UP000249922"/>
    </source>
</evidence>
<organism evidence="1 2">
    <name type="scientific">Paracoccus mutanolyticus</name>
    <dbReference type="NCBI Taxonomy" id="1499308"/>
    <lineage>
        <taxon>Bacteria</taxon>
        <taxon>Pseudomonadati</taxon>
        <taxon>Pseudomonadota</taxon>
        <taxon>Alphaproteobacteria</taxon>
        <taxon>Rhodobacterales</taxon>
        <taxon>Paracoccaceae</taxon>
        <taxon>Paracoccus</taxon>
    </lineage>
</organism>
<reference evidence="1 2" key="1">
    <citation type="submission" date="2018-06" db="EMBL/GenBank/DDBJ databases">
        <title>Complete genome sequence of Paracoccus mutanolyticus strain RSP-02 isolated from cellulosic waste.</title>
        <authorList>
            <person name="Amrutha R.N."/>
            <person name="Shrivastav A."/>
            <person name="Buddana S.K."/>
            <person name="Deshpande U."/>
            <person name="Prakasham R.S."/>
        </authorList>
    </citation>
    <scope>NUCLEOTIDE SEQUENCE [LARGE SCALE GENOMIC DNA]</scope>
    <source>
        <strain evidence="1 2">RSP-02</strain>
    </source>
</reference>
<sequence length="85" mass="9246">MAGIGGFKTDIASVQVGWPMADFAGMNRFGTWVDRAIASARATGGVPLARTGMRVEMIVVHGDRETMSKRFVCIMLPFRRADQLG</sequence>
<gene>
    <name evidence="1" type="ORF">DPM13_15365</name>
</gene>
<dbReference type="EMBL" id="CP030239">
    <property type="protein sequence ID" value="AWX93908.1"/>
    <property type="molecule type" value="Genomic_DNA"/>
</dbReference>
<dbReference type="Proteomes" id="UP000249922">
    <property type="component" value="Chromosome"/>
</dbReference>
<keyword evidence="2" id="KW-1185">Reference proteome</keyword>
<proteinExistence type="predicted"/>
<accession>A0ABM6WT78</accession>
<dbReference type="RefSeq" id="WP_112888330.1">
    <property type="nucleotide sequence ID" value="NZ_CP030239.1"/>
</dbReference>
<evidence type="ECO:0000313" key="1">
    <source>
        <dbReference type="EMBL" id="AWX93908.1"/>
    </source>
</evidence>
<protein>
    <submittedName>
        <fullName evidence="1">Uncharacterized protein</fullName>
    </submittedName>
</protein>
<name>A0ABM6WT78_9RHOB</name>